<accession>A0AAV6YQM3</accession>
<name>A0AAV6YQM3_ENGPU</name>
<protein>
    <submittedName>
        <fullName evidence="1">Uncharacterized protein</fullName>
    </submittedName>
</protein>
<gene>
    <name evidence="1" type="ORF">GDO81_021731</name>
</gene>
<dbReference type="Proteomes" id="UP000824782">
    <property type="component" value="Unassembled WGS sequence"/>
</dbReference>
<proteinExistence type="predicted"/>
<reference evidence="1" key="1">
    <citation type="thesis" date="2020" institute="ProQuest LLC" country="789 East Eisenhower Parkway, Ann Arbor, MI, USA">
        <title>Comparative Genomics and Chromosome Evolution.</title>
        <authorList>
            <person name="Mudd A.B."/>
        </authorList>
    </citation>
    <scope>NUCLEOTIDE SEQUENCE</scope>
    <source>
        <strain evidence="1">237g6f4</strain>
        <tissue evidence="1">Blood</tissue>
    </source>
</reference>
<comment type="caution">
    <text evidence="1">The sequence shown here is derived from an EMBL/GenBank/DDBJ whole genome shotgun (WGS) entry which is preliminary data.</text>
</comment>
<evidence type="ECO:0000313" key="2">
    <source>
        <dbReference type="Proteomes" id="UP000824782"/>
    </source>
</evidence>
<keyword evidence="2" id="KW-1185">Reference proteome</keyword>
<dbReference type="AlphaFoldDB" id="A0AAV6YQM3"/>
<dbReference type="EMBL" id="WNYA01017439">
    <property type="protein sequence ID" value="KAG8538946.1"/>
    <property type="molecule type" value="Genomic_DNA"/>
</dbReference>
<evidence type="ECO:0000313" key="1">
    <source>
        <dbReference type="EMBL" id="KAG8538946.1"/>
    </source>
</evidence>
<organism evidence="1 2">
    <name type="scientific">Engystomops pustulosus</name>
    <name type="common">Tungara frog</name>
    <name type="synonym">Physalaemus pustulosus</name>
    <dbReference type="NCBI Taxonomy" id="76066"/>
    <lineage>
        <taxon>Eukaryota</taxon>
        <taxon>Metazoa</taxon>
        <taxon>Chordata</taxon>
        <taxon>Craniata</taxon>
        <taxon>Vertebrata</taxon>
        <taxon>Euteleostomi</taxon>
        <taxon>Amphibia</taxon>
        <taxon>Batrachia</taxon>
        <taxon>Anura</taxon>
        <taxon>Neobatrachia</taxon>
        <taxon>Hyloidea</taxon>
        <taxon>Leptodactylidae</taxon>
        <taxon>Leiuperinae</taxon>
        <taxon>Engystomops</taxon>
    </lineage>
</organism>
<sequence length="127" mass="13957">MIERAAGSSLAPCSELTKFKGNPQSKSIIINQRYFFIDPGTVTGNHLIFLIHGLLPSKINGCNYANELKGLLGRYQGPTMAQLHKLLHWAGSQQRIQQTEGRGSAEGEVEGGGVIVIPDFRRKEQSH</sequence>